<dbReference type="SMART" id="SM00448">
    <property type="entry name" value="REC"/>
    <property type="match status" value="1"/>
</dbReference>
<dbReference type="EMBL" id="JAVBVO010000003">
    <property type="protein sequence ID" value="MDZ5759547.1"/>
    <property type="molecule type" value="Genomic_DNA"/>
</dbReference>
<evidence type="ECO:0000259" key="8">
    <source>
        <dbReference type="PROSITE" id="PS50110"/>
    </source>
</evidence>
<dbReference type="Proteomes" id="UP001290462">
    <property type="component" value="Unassembled WGS sequence"/>
</dbReference>
<keyword evidence="5" id="KW-0804">Transcription</keyword>
<dbReference type="SUPFAM" id="SSF52172">
    <property type="entry name" value="CheY-like"/>
    <property type="match status" value="1"/>
</dbReference>
<evidence type="ECO:0000313" key="11">
    <source>
        <dbReference type="Proteomes" id="UP001290462"/>
    </source>
</evidence>
<dbReference type="RefSeq" id="WP_056999221.1">
    <property type="nucleotide sequence ID" value="NZ_BJOJ01000050.1"/>
</dbReference>
<protein>
    <submittedName>
        <fullName evidence="10">Response regulator transcription factor</fullName>
    </submittedName>
</protein>
<dbReference type="Pfam" id="PF00072">
    <property type="entry name" value="Response_reg"/>
    <property type="match status" value="1"/>
</dbReference>
<dbReference type="Gene3D" id="3.40.50.2300">
    <property type="match status" value="1"/>
</dbReference>
<keyword evidence="1 6" id="KW-0597">Phosphoprotein</keyword>
<dbReference type="SMART" id="SM00862">
    <property type="entry name" value="Trans_reg_C"/>
    <property type="match status" value="1"/>
</dbReference>
<dbReference type="PANTHER" id="PTHR48111:SF32">
    <property type="entry name" value="STAGE 0 SPORULATION PROTEIN A HOMOLOG"/>
    <property type="match status" value="1"/>
</dbReference>
<reference evidence="10" key="1">
    <citation type="submission" date="2023-08" db="EMBL/GenBank/DDBJ databases">
        <title>Genomic characterization of piscicolin 126 produced by Carnobacterium maltaromaticum CM22 strain isolated from salmon (Salmo salar).</title>
        <authorList>
            <person name="Gonzalez-Gragera E."/>
            <person name="Garcia-Lopez J.D."/>
            <person name="Teso-Perez C."/>
            <person name="Gimenez-Hernandez I."/>
            <person name="Peralta-Sanchez J.M."/>
            <person name="Valdivia E."/>
            <person name="Montalban-Lopez M."/>
            <person name="Martin-Platero A.M."/>
            <person name="Banos A."/>
            <person name="Martinez-Bueno M."/>
        </authorList>
    </citation>
    <scope>NUCLEOTIDE SEQUENCE</scope>
    <source>
        <strain evidence="10">CM22</strain>
    </source>
</reference>
<dbReference type="GO" id="GO:0005829">
    <property type="term" value="C:cytosol"/>
    <property type="evidence" value="ECO:0007669"/>
    <property type="project" value="TreeGrafter"/>
</dbReference>
<dbReference type="PROSITE" id="PS51755">
    <property type="entry name" value="OMPR_PHOB"/>
    <property type="match status" value="1"/>
</dbReference>
<feature type="modified residue" description="4-aspartylphosphate" evidence="6">
    <location>
        <position position="53"/>
    </location>
</feature>
<evidence type="ECO:0000259" key="9">
    <source>
        <dbReference type="PROSITE" id="PS51755"/>
    </source>
</evidence>
<name>A0AAW9JSP6_CARML</name>
<sequence length="223" mass="25518">MQKRILVVEDDEMTNKVITNFLAEQNFTVFSALDGQAGWDIFQKETLDLIILDIMLPKIDGLALLAQFREVSQIPIIMLTALDDEYTQVVSYSNLIDDYVTKPFSPTILVKRVEAVLRRNVQEEENSGKIKYGELTIDLDACTVENQSEAVNLTKKEYDIVTQLISRKGKVVTREQLMDQIWGYDYNPSDRIIDTHIKNIRKKLPSIEIRTVKGTGYAIEAEL</sequence>
<evidence type="ECO:0000256" key="7">
    <source>
        <dbReference type="PROSITE-ProRule" id="PRU01091"/>
    </source>
</evidence>
<organism evidence="10 11">
    <name type="scientific">Carnobacterium maltaromaticum</name>
    <name type="common">Carnobacterium piscicola</name>
    <dbReference type="NCBI Taxonomy" id="2751"/>
    <lineage>
        <taxon>Bacteria</taxon>
        <taxon>Bacillati</taxon>
        <taxon>Bacillota</taxon>
        <taxon>Bacilli</taxon>
        <taxon>Lactobacillales</taxon>
        <taxon>Carnobacteriaceae</taxon>
        <taxon>Carnobacterium</taxon>
    </lineage>
</organism>
<dbReference type="CDD" id="cd17574">
    <property type="entry name" value="REC_OmpR"/>
    <property type="match status" value="1"/>
</dbReference>
<dbReference type="PANTHER" id="PTHR48111">
    <property type="entry name" value="REGULATOR OF RPOS"/>
    <property type="match status" value="1"/>
</dbReference>
<dbReference type="GO" id="GO:0000976">
    <property type="term" value="F:transcription cis-regulatory region binding"/>
    <property type="evidence" value="ECO:0007669"/>
    <property type="project" value="TreeGrafter"/>
</dbReference>
<dbReference type="InterPro" id="IPR001789">
    <property type="entry name" value="Sig_transdc_resp-reg_receiver"/>
</dbReference>
<evidence type="ECO:0000256" key="6">
    <source>
        <dbReference type="PROSITE-ProRule" id="PRU00169"/>
    </source>
</evidence>
<evidence type="ECO:0000256" key="5">
    <source>
        <dbReference type="ARBA" id="ARBA00023163"/>
    </source>
</evidence>
<dbReference type="InterPro" id="IPR016032">
    <property type="entry name" value="Sig_transdc_resp-reg_C-effctor"/>
</dbReference>
<dbReference type="InterPro" id="IPR011006">
    <property type="entry name" value="CheY-like_superfamily"/>
</dbReference>
<dbReference type="PROSITE" id="PS50110">
    <property type="entry name" value="RESPONSE_REGULATORY"/>
    <property type="match status" value="1"/>
</dbReference>
<keyword evidence="2" id="KW-0902">Two-component regulatory system</keyword>
<feature type="DNA-binding region" description="OmpR/PhoB-type" evidence="7">
    <location>
        <begin position="127"/>
        <end position="221"/>
    </location>
</feature>
<dbReference type="GO" id="GO:0000156">
    <property type="term" value="F:phosphorelay response regulator activity"/>
    <property type="evidence" value="ECO:0007669"/>
    <property type="project" value="TreeGrafter"/>
</dbReference>
<dbReference type="SUPFAM" id="SSF46894">
    <property type="entry name" value="C-terminal effector domain of the bipartite response regulators"/>
    <property type="match status" value="1"/>
</dbReference>
<feature type="domain" description="Response regulatory" evidence="8">
    <location>
        <begin position="4"/>
        <end position="117"/>
    </location>
</feature>
<comment type="caution">
    <text evidence="10">The sequence shown here is derived from an EMBL/GenBank/DDBJ whole genome shotgun (WGS) entry which is preliminary data.</text>
</comment>
<dbReference type="InterPro" id="IPR036388">
    <property type="entry name" value="WH-like_DNA-bd_sf"/>
</dbReference>
<evidence type="ECO:0000256" key="4">
    <source>
        <dbReference type="ARBA" id="ARBA00023125"/>
    </source>
</evidence>
<dbReference type="Gene3D" id="1.10.10.10">
    <property type="entry name" value="Winged helix-like DNA-binding domain superfamily/Winged helix DNA-binding domain"/>
    <property type="match status" value="1"/>
</dbReference>
<dbReference type="FunFam" id="3.40.50.2300:FF:000001">
    <property type="entry name" value="DNA-binding response regulator PhoB"/>
    <property type="match status" value="1"/>
</dbReference>
<dbReference type="AlphaFoldDB" id="A0AAW9JSP6"/>
<accession>A0AAW9JSP6</accession>
<dbReference type="InterPro" id="IPR001867">
    <property type="entry name" value="OmpR/PhoB-type_DNA-bd"/>
</dbReference>
<keyword evidence="4 7" id="KW-0238">DNA-binding</keyword>
<dbReference type="InterPro" id="IPR039420">
    <property type="entry name" value="WalR-like"/>
</dbReference>
<gene>
    <name evidence="10" type="ORF">RAK27_12860</name>
</gene>
<proteinExistence type="predicted"/>
<evidence type="ECO:0000313" key="10">
    <source>
        <dbReference type="EMBL" id="MDZ5759547.1"/>
    </source>
</evidence>
<keyword evidence="3" id="KW-0805">Transcription regulation</keyword>
<evidence type="ECO:0000256" key="2">
    <source>
        <dbReference type="ARBA" id="ARBA00023012"/>
    </source>
</evidence>
<dbReference type="GO" id="GO:0006355">
    <property type="term" value="P:regulation of DNA-templated transcription"/>
    <property type="evidence" value="ECO:0007669"/>
    <property type="project" value="InterPro"/>
</dbReference>
<evidence type="ECO:0000256" key="1">
    <source>
        <dbReference type="ARBA" id="ARBA00022553"/>
    </source>
</evidence>
<feature type="domain" description="OmpR/PhoB-type" evidence="9">
    <location>
        <begin position="127"/>
        <end position="221"/>
    </location>
</feature>
<dbReference type="CDD" id="cd00383">
    <property type="entry name" value="trans_reg_C"/>
    <property type="match status" value="1"/>
</dbReference>
<dbReference type="GO" id="GO:0032993">
    <property type="term" value="C:protein-DNA complex"/>
    <property type="evidence" value="ECO:0007669"/>
    <property type="project" value="TreeGrafter"/>
</dbReference>
<evidence type="ECO:0000256" key="3">
    <source>
        <dbReference type="ARBA" id="ARBA00023015"/>
    </source>
</evidence>
<dbReference type="Pfam" id="PF00486">
    <property type="entry name" value="Trans_reg_C"/>
    <property type="match status" value="1"/>
</dbReference>